<evidence type="ECO:0000313" key="4">
    <source>
        <dbReference type="Proteomes" id="UP001448207"/>
    </source>
</evidence>
<keyword evidence="2" id="KW-1133">Transmembrane helix</keyword>
<keyword evidence="2" id="KW-0812">Transmembrane</keyword>
<evidence type="ECO:0000256" key="2">
    <source>
        <dbReference type="SAM" id="Phobius"/>
    </source>
</evidence>
<feature type="transmembrane region" description="Helical" evidence="2">
    <location>
        <begin position="74"/>
        <end position="95"/>
    </location>
</feature>
<comment type="caution">
    <text evidence="3">The sequence shown here is derived from an EMBL/GenBank/DDBJ whole genome shotgun (WGS) entry which is preliminary data.</text>
</comment>
<evidence type="ECO:0000313" key="3">
    <source>
        <dbReference type="EMBL" id="KAL0092653.1"/>
    </source>
</evidence>
<feature type="region of interest" description="Disordered" evidence="1">
    <location>
        <begin position="123"/>
        <end position="152"/>
    </location>
</feature>
<protein>
    <submittedName>
        <fullName evidence="3">Uncharacterized protein</fullName>
    </submittedName>
</protein>
<name>A0ABR3B9F0_PHYBL</name>
<proteinExistence type="predicted"/>
<reference evidence="3 4" key="1">
    <citation type="submission" date="2024-04" db="EMBL/GenBank/DDBJ databases">
        <title>Symmetric and asymmetric DNA N6-adenine methylation regulates different biological responses in Mucorales.</title>
        <authorList>
            <consortium name="Lawrence Berkeley National Laboratory"/>
            <person name="Lax C."/>
            <person name="Mondo S.J."/>
            <person name="Osorio-Concepcion M."/>
            <person name="Muszewska A."/>
            <person name="Corrochano-Luque M."/>
            <person name="Gutierrez G."/>
            <person name="Riley R."/>
            <person name="Lipzen A."/>
            <person name="Guo J."/>
            <person name="Hundley H."/>
            <person name="Amirebrahimi M."/>
            <person name="Ng V."/>
            <person name="Lorenzo-Gutierrez D."/>
            <person name="Binder U."/>
            <person name="Yang J."/>
            <person name="Song Y."/>
            <person name="Canovas D."/>
            <person name="Navarro E."/>
            <person name="Freitag M."/>
            <person name="Gabaldon T."/>
            <person name="Grigoriev I.V."/>
            <person name="Corrochano L.M."/>
            <person name="Nicolas F.E."/>
            <person name="Garre V."/>
        </authorList>
    </citation>
    <scope>NUCLEOTIDE SEQUENCE [LARGE SCALE GENOMIC DNA]</scope>
    <source>
        <strain evidence="3 4">L51</strain>
    </source>
</reference>
<gene>
    <name evidence="3" type="ORF">J3Q64DRAFT_1224824</name>
</gene>
<feature type="compositionally biased region" description="Low complexity" evidence="1">
    <location>
        <begin position="123"/>
        <end position="132"/>
    </location>
</feature>
<accession>A0ABR3B9F0</accession>
<keyword evidence="4" id="KW-1185">Reference proteome</keyword>
<evidence type="ECO:0000256" key="1">
    <source>
        <dbReference type="SAM" id="MobiDB-lite"/>
    </source>
</evidence>
<keyword evidence="2" id="KW-0472">Membrane</keyword>
<sequence>MHLMINKKGDHIMTMLSIMLEDEMKATGCGFVILVARVLGDTVLDTVVAGNTTLEEVVECTADITLISDILDGLLGVVVLGLVVLGLVVLGLVVLRLMVDGRRRRVVNWRRSRVGDTLVMGMGLLPSGTPGSSLGGGSEDGNSSEDRGELHG</sequence>
<dbReference type="EMBL" id="JBCLYO010000002">
    <property type="protein sequence ID" value="KAL0092653.1"/>
    <property type="molecule type" value="Genomic_DNA"/>
</dbReference>
<organism evidence="3 4">
    <name type="scientific">Phycomyces blakesleeanus</name>
    <dbReference type="NCBI Taxonomy" id="4837"/>
    <lineage>
        <taxon>Eukaryota</taxon>
        <taxon>Fungi</taxon>
        <taxon>Fungi incertae sedis</taxon>
        <taxon>Mucoromycota</taxon>
        <taxon>Mucoromycotina</taxon>
        <taxon>Mucoromycetes</taxon>
        <taxon>Mucorales</taxon>
        <taxon>Phycomycetaceae</taxon>
        <taxon>Phycomyces</taxon>
    </lineage>
</organism>
<dbReference type="Proteomes" id="UP001448207">
    <property type="component" value="Unassembled WGS sequence"/>
</dbReference>